<dbReference type="OrthoDB" id="2414509at2759"/>
<protein>
    <submittedName>
        <fullName evidence="2">Uncharacterized protein</fullName>
    </submittedName>
</protein>
<feature type="region of interest" description="Disordered" evidence="1">
    <location>
        <begin position="1"/>
        <end position="21"/>
    </location>
</feature>
<dbReference type="AlphaFoldDB" id="A0A8H7QDT0"/>
<proteinExistence type="predicted"/>
<reference evidence="2" key="1">
    <citation type="submission" date="2020-12" db="EMBL/GenBank/DDBJ databases">
        <title>Metabolic potential, ecology and presence of endohyphal bacteria is reflected in genomic diversity of Mucoromycotina.</title>
        <authorList>
            <person name="Muszewska A."/>
            <person name="Okrasinska A."/>
            <person name="Steczkiewicz K."/>
            <person name="Drgas O."/>
            <person name="Orlowska M."/>
            <person name="Perlinska-Lenart U."/>
            <person name="Aleksandrzak-Piekarczyk T."/>
            <person name="Szatraj K."/>
            <person name="Zielenkiewicz U."/>
            <person name="Pilsyk S."/>
            <person name="Malc E."/>
            <person name="Mieczkowski P."/>
            <person name="Kruszewska J.S."/>
            <person name="Biernat P."/>
            <person name="Pawlowska J."/>
        </authorList>
    </citation>
    <scope>NUCLEOTIDE SEQUENCE</scope>
    <source>
        <strain evidence="2">WA0000017839</strain>
    </source>
</reference>
<sequence>MTNTGGGPSNNNSADKSIDRTKTTPGQIKAMIGFFENTNSTSFGLTADDIKRGLNTIEIKCEHLFIGFSRLAALHGVRPNITPFCVAFHGASGGTEYTYVNRVKPSLAAIEAQTFAVFGGKQEVIEEVSQLLVGSDAAESSTRSSAPLSSGAPLAAAVPLASGAPLAARSLSTEPVSTERSSSFRFSSVGPLSNEPLSFSRPAFGEASSGQPSSVEAPSTNVASSPLLVPSNTQPSNRTLLFESSLENGLFDSFSFDDAGDFDDAESYYAVDHDNDVNSGSAARAGPVAVVGGRARGRGDVSRAGTFQPEMPTADRIRVDPDHAMRNKRIKRDFSSEYRDEYREAQLRRDEVLRENSQREFDLGMSQLLVTCLTTNALNTASFTEITRHLADFRRSLRDPVNDDDVYDDTEYLYNLENNEDEHDDGNPSTDVD</sequence>
<dbReference type="Proteomes" id="UP000603453">
    <property type="component" value="Unassembled WGS sequence"/>
</dbReference>
<organism evidence="2 3">
    <name type="scientific">Mucor saturninus</name>
    <dbReference type="NCBI Taxonomy" id="64648"/>
    <lineage>
        <taxon>Eukaryota</taxon>
        <taxon>Fungi</taxon>
        <taxon>Fungi incertae sedis</taxon>
        <taxon>Mucoromycota</taxon>
        <taxon>Mucoromycotina</taxon>
        <taxon>Mucoromycetes</taxon>
        <taxon>Mucorales</taxon>
        <taxon>Mucorineae</taxon>
        <taxon>Mucoraceae</taxon>
        <taxon>Mucor</taxon>
    </lineage>
</organism>
<evidence type="ECO:0000313" key="2">
    <source>
        <dbReference type="EMBL" id="KAG2190587.1"/>
    </source>
</evidence>
<feature type="region of interest" description="Disordered" evidence="1">
    <location>
        <begin position="200"/>
        <end position="234"/>
    </location>
</feature>
<evidence type="ECO:0000313" key="3">
    <source>
        <dbReference type="Proteomes" id="UP000603453"/>
    </source>
</evidence>
<dbReference type="EMBL" id="JAEPRD010000619">
    <property type="protein sequence ID" value="KAG2190587.1"/>
    <property type="molecule type" value="Genomic_DNA"/>
</dbReference>
<evidence type="ECO:0000256" key="1">
    <source>
        <dbReference type="SAM" id="MobiDB-lite"/>
    </source>
</evidence>
<name>A0A8H7QDT0_9FUNG</name>
<feature type="compositionally biased region" description="Polar residues" evidence="1">
    <location>
        <begin position="208"/>
        <end position="234"/>
    </location>
</feature>
<comment type="caution">
    <text evidence="2">The sequence shown here is derived from an EMBL/GenBank/DDBJ whole genome shotgun (WGS) entry which is preliminary data.</text>
</comment>
<accession>A0A8H7QDT0</accession>
<gene>
    <name evidence="2" type="ORF">INT47_000434</name>
</gene>
<keyword evidence="3" id="KW-1185">Reference proteome</keyword>